<organism evidence="2 3">
    <name type="scientific">Sordaria macrospora</name>
    <dbReference type="NCBI Taxonomy" id="5147"/>
    <lineage>
        <taxon>Eukaryota</taxon>
        <taxon>Fungi</taxon>
        <taxon>Dikarya</taxon>
        <taxon>Ascomycota</taxon>
        <taxon>Pezizomycotina</taxon>
        <taxon>Sordariomycetes</taxon>
        <taxon>Sordariomycetidae</taxon>
        <taxon>Sordariales</taxon>
        <taxon>Sordariaceae</taxon>
        <taxon>Sordaria</taxon>
    </lineage>
</organism>
<accession>A0A8S8ZJ18</accession>
<name>A0A8S8ZJ18_SORMA</name>
<feature type="compositionally biased region" description="Low complexity" evidence="1">
    <location>
        <begin position="1"/>
        <end position="14"/>
    </location>
</feature>
<gene>
    <name evidence="2" type="ORF">SMACR_01497</name>
</gene>
<feature type="compositionally biased region" description="Polar residues" evidence="1">
    <location>
        <begin position="161"/>
        <end position="173"/>
    </location>
</feature>
<evidence type="ECO:0000313" key="3">
    <source>
        <dbReference type="Proteomes" id="UP000433876"/>
    </source>
</evidence>
<feature type="compositionally biased region" description="Polar residues" evidence="1">
    <location>
        <begin position="98"/>
        <end position="110"/>
    </location>
</feature>
<protein>
    <submittedName>
        <fullName evidence="2">Uncharacterized protein</fullName>
    </submittedName>
</protein>
<evidence type="ECO:0000313" key="2">
    <source>
        <dbReference type="EMBL" id="KAA8629130.1"/>
    </source>
</evidence>
<reference evidence="2 3" key="1">
    <citation type="submission" date="2017-07" db="EMBL/GenBank/DDBJ databases">
        <title>Genome sequence of the Sordaria macrospora wild type strain R19027.</title>
        <authorList>
            <person name="Nowrousian M."/>
            <person name="Teichert I."/>
            <person name="Kueck U."/>
        </authorList>
    </citation>
    <scope>NUCLEOTIDE SEQUENCE [LARGE SCALE GENOMIC DNA]</scope>
    <source>
        <strain evidence="2 3">R19027</strain>
        <tissue evidence="2">Mycelium</tissue>
    </source>
</reference>
<feature type="compositionally biased region" description="Low complexity" evidence="1">
    <location>
        <begin position="178"/>
        <end position="189"/>
    </location>
</feature>
<feature type="compositionally biased region" description="Polar residues" evidence="1">
    <location>
        <begin position="192"/>
        <end position="201"/>
    </location>
</feature>
<sequence length="209" mass="22282">MPYYSTTTTTTTTTAIAPSPMLPHAFPPYSPRQQPSQQEAACGRTRLAPIEPARNYQAMESSSNEQTSYAGGSLSYRRRADLASVRQISAHAPPRPQPTAQEVPSGTNRTGLYDPIKGRNVVFPPPEHSLAATVSINPSTIGSSSDQARKWTESPREYPDTTGSNNGNISTVMGTGRSPSLPVPSSGPVIRNLNSASNNTPFAVPNARS</sequence>
<feature type="region of interest" description="Disordered" evidence="1">
    <location>
        <begin position="136"/>
        <end position="209"/>
    </location>
</feature>
<dbReference type="Proteomes" id="UP000433876">
    <property type="component" value="Unassembled WGS sequence"/>
</dbReference>
<dbReference type="EMBL" id="NMPR01000148">
    <property type="protein sequence ID" value="KAA8629130.1"/>
    <property type="molecule type" value="Genomic_DNA"/>
</dbReference>
<dbReference type="AlphaFoldDB" id="A0A8S8ZJ18"/>
<feature type="compositionally biased region" description="Polar residues" evidence="1">
    <location>
        <begin position="136"/>
        <end position="146"/>
    </location>
</feature>
<feature type="compositionally biased region" description="Basic and acidic residues" evidence="1">
    <location>
        <begin position="147"/>
        <end position="159"/>
    </location>
</feature>
<comment type="caution">
    <text evidence="2">The sequence shown here is derived from an EMBL/GenBank/DDBJ whole genome shotgun (WGS) entry which is preliminary data.</text>
</comment>
<proteinExistence type="predicted"/>
<feature type="region of interest" description="Disordered" evidence="1">
    <location>
        <begin position="1"/>
        <end position="48"/>
    </location>
</feature>
<dbReference type="VEuPathDB" id="FungiDB:SMAC_01497"/>
<evidence type="ECO:0000256" key="1">
    <source>
        <dbReference type="SAM" id="MobiDB-lite"/>
    </source>
</evidence>
<feature type="region of interest" description="Disordered" evidence="1">
    <location>
        <begin position="89"/>
        <end position="117"/>
    </location>
</feature>